<dbReference type="RefSeq" id="WP_177227753.1">
    <property type="nucleotide sequence ID" value="NZ_FOBF01000044.1"/>
</dbReference>
<protein>
    <submittedName>
        <fullName evidence="1">Uncharacterized protein</fullName>
    </submittedName>
</protein>
<evidence type="ECO:0000313" key="2">
    <source>
        <dbReference type="Proteomes" id="UP000198953"/>
    </source>
</evidence>
<dbReference type="STRING" id="46177.SAMN05660976_08465"/>
<sequence length="145" mass="16309">TETSRRRRDGAVLTQAWTIISAHLDALLALEAEPMMRDGELVDLSGADAGLDILYLAHRCRRLLTDNRQPARHLSGVYCDCGFADLYEVLDDDGQQAGAKCRQCRAEYNQDEYADLTKVRSARVKSYRRRGVRPAPTDDLVARRA</sequence>
<feature type="non-terminal residue" evidence="1">
    <location>
        <position position="1"/>
    </location>
</feature>
<dbReference type="EMBL" id="FOBF01000044">
    <property type="protein sequence ID" value="SEN85403.1"/>
    <property type="molecule type" value="Genomic_DNA"/>
</dbReference>
<keyword evidence="2" id="KW-1185">Reference proteome</keyword>
<evidence type="ECO:0000313" key="1">
    <source>
        <dbReference type="EMBL" id="SEN85403.1"/>
    </source>
</evidence>
<gene>
    <name evidence="1" type="ORF">SAMN05660976_08465</name>
</gene>
<organism evidence="1 2">
    <name type="scientific">Nonomuraea pusilla</name>
    <dbReference type="NCBI Taxonomy" id="46177"/>
    <lineage>
        <taxon>Bacteria</taxon>
        <taxon>Bacillati</taxon>
        <taxon>Actinomycetota</taxon>
        <taxon>Actinomycetes</taxon>
        <taxon>Streptosporangiales</taxon>
        <taxon>Streptosporangiaceae</taxon>
        <taxon>Nonomuraea</taxon>
    </lineage>
</organism>
<reference evidence="1 2" key="1">
    <citation type="submission" date="2016-10" db="EMBL/GenBank/DDBJ databases">
        <authorList>
            <person name="de Groot N.N."/>
        </authorList>
    </citation>
    <scope>NUCLEOTIDE SEQUENCE [LARGE SCALE GENOMIC DNA]</scope>
    <source>
        <strain evidence="1 2">DSM 43357</strain>
    </source>
</reference>
<dbReference type="AlphaFoldDB" id="A0A1H8JXF3"/>
<name>A0A1H8JXF3_9ACTN</name>
<proteinExistence type="predicted"/>
<dbReference type="Proteomes" id="UP000198953">
    <property type="component" value="Unassembled WGS sequence"/>
</dbReference>
<accession>A0A1H8JXF3</accession>